<accession>A0AAD9DI89</accession>
<evidence type="ECO:0000313" key="4">
    <source>
        <dbReference type="Proteomes" id="UP001224775"/>
    </source>
</evidence>
<feature type="region of interest" description="Disordered" evidence="2">
    <location>
        <begin position="52"/>
        <end position="83"/>
    </location>
</feature>
<keyword evidence="1" id="KW-0175">Coiled coil</keyword>
<organism evidence="3 4">
    <name type="scientific">Skeletonema marinoi</name>
    <dbReference type="NCBI Taxonomy" id="267567"/>
    <lineage>
        <taxon>Eukaryota</taxon>
        <taxon>Sar</taxon>
        <taxon>Stramenopiles</taxon>
        <taxon>Ochrophyta</taxon>
        <taxon>Bacillariophyta</taxon>
        <taxon>Coscinodiscophyceae</taxon>
        <taxon>Thalassiosirophycidae</taxon>
        <taxon>Thalassiosirales</taxon>
        <taxon>Skeletonemataceae</taxon>
        <taxon>Skeletonema</taxon>
        <taxon>Skeletonema marinoi-dohrnii complex</taxon>
    </lineage>
</organism>
<sequence>MTFKSKLLGRRAVKEDCSTSTCSDDSAEEHNAFEIFINDASSVVANVFQEAASTGDDDASECSTDTDSSEEAEAEAYTDTRAGEPKAKVTFKTKLLGRRAACTGSTEAHNNTNDGETNAMGKFFNNASSAVAIAFQEAASMADDMRTIIATDIDEKSKEVAHDEEQKTVQPSKSKIKVQGSPATATLTEPVQETISCETREDESNEGQPTSSRSRLEVKGSPATLAKLMTKLEKKEKHIKRLKQQLNKAEHEVVETKTTIRALAAKFRGVLNGDVDQTGYDDFVWDEEERDDDAIDLALRYTSSQLSTLEEAANKVIFPQGV</sequence>
<keyword evidence="4" id="KW-1185">Reference proteome</keyword>
<feature type="compositionally biased region" description="Basic and acidic residues" evidence="2">
    <location>
        <begin position="156"/>
        <end position="167"/>
    </location>
</feature>
<gene>
    <name evidence="3" type="ORF">QTG54_000121</name>
</gene>
<feature type="coiled-coil region" evidence="1">
    <location>
        <begin position="225"/>
        <end position="266"/>
    </location>
</feature>
<feature type="compositionally biased region" description="Polar residues" evidence="2">
    <location>
        <begin position="181"/>
        <end position="197"/>
    </location>
</feature>
<dbReference type="AlphaFoldDB" id="A0AAD9DI89"/>
<evidence type="ECO:0000256" key="2">
    <source>
        <dbReference type="SAM" id="MobiDB-lite"/>
    </source>
</evidence>
<protein>
    <submittedName>
        <fullName evidence="3">Uncharacterized protein</fullName>
    </submittedName>
</protein>
<dbReference type="EMBL" id="JATAAI010000001">
    <property type="protein sequence ID" value="KAK1748182.1"/>
    <property type="molecule type" value="Genomic_DNA"/>
</dbReference>
<dbReference type="Proteomes" id="UP001224775">
    <property type="component" value="Unassembled WGS sequence"/>
</dbReference>
<feature type="compositionally biased region" description="Acidic residues" evidence="2">
    <location>
        <begin position="67"/>
        <end position="76"/>
    </location>
</feature>
<comment type="caution">
    <text evidence="3">The sequence shown here is derived from an EMBL/GenBank/DDBJ whole genome shotgun (WGS) entry which is preliminary data.</text>
</comment>
<name>A0AAD9DI89_9STRA</name>
<evidence type="ECO:0000256" key="1">
    <source>
        <dbReference type="SAM" id="Coils"/>
    </source>
</evidence>
<proteinExistence type="predicted"/>
<evidence type="ECO:0000313" key="3">
    <source>
        <dbReference type="EMBL" id="KAK1748182.1"/>
    </source>
</evidence>
<reference evidence="3" key="1">
    <citation type="submission" date="2023-06" db="EMBL/GenBank/DDBJ databases">
        <title>Survivors Of The Sea: Transcriptome response of Skeletonema marinoi to long-term dormancy.</title>
        <authorList>
            <person name="Pinder M.I.M."/>
            <person name="Kourtchenko O."/>
            <person name="Robertson E.K."/>
            <person name="Larsson T."/>
            <person name="Maumus F."/>
            <person name="Osuna-Cruz C.M."/>
            <person name="Vancaester E."/>
            <person name="Stenow R."/>
            <person name="Vandepoele K."/>
            <person name="Ploug H."/>
            <person name="Bruchert V."/>
            <person name="Godhe A."/>
            <person name="Topel M."/>
        </authorList>
    </citation>
    <scope>NUCLEOTIDE SEQUENCE</scope>
    <source>
        <strain evidence="3">R05AC</strain>
    </source>
</reference>
<feature type="region of interest" description="Disordered" evidence="2">
    <location>
        <begin position="156"/>
        <end position="220"/>
    </location>
</feature>